<dbReference type="EMBL" id="BQKE01000001">
    <property type="protein sequence ID" value="GJM61338.1"/>
    <property type="molecule type" value="Genomic_DNA"/>
</dbReference>
<keyword evidence="2" id="KW-1185">Reference proteome</keyword>
<dbReference type="Pfam" id="PF11751">
    <property type="entry name" value="PorP_SprF"/>
    <property type="match status" value="1"/>
</dbReference>
<accession>A0AAN4VYL2</accession>
<name>A0AAN4VYL2_9BACT</name>
<evidence type="ECO:0008006" key="3">
    <source>
        <dbReference type="Google" id="ProtNLM"/>
    </source>
</evidence>
<organism evidence="1 2">
    <name type="scientific">Persicobacter diffluens</name>
    <dbReference type="NCBI Taxonomy" id="981"/>
    <lineage>
        <taxon>Bacteria</taxon>
        <taxon>Pseudomonadati</taxon>
        <taxon>Bacteroidota</taxon>
        <taxon>Cytophagia</taxon>
        <taxon>Cytophagales</taxon>
        <taxon>Persicobacteraceae</taxon>
        <taxon>Persicobacter</taxon>
    </lineage>
</organism>
<dbReference type="Proteomes" id="UP001310022">
    <property type="component" value="Unassembled WGS sequence"/>
</dbReference>
<evidence type="ECO:0000313" key="1">
    <source>
        <dbReference type="EMBL" id="GJM61338.1"/>
    </source>
</evidence>
<dbReference type="NCBIfam" id="TIGR03519">
    <property type="entry name" value="T9SS_PorP_fam"/>
    <property type="match status" value="1"/>
</dbReference>
<gene>
    <name evidence="1" type="ORF">PEDI_18900</name>
</gene>
<dbReference type="InterPro" id="IPR019861">
    <property type="entry name" value="PorP/SprF_Bacteroidetes"/>
</dbReference>
<dbReference type="AlphaFoldDB" id="A0AAN4VYL2"/>
<comment type="caution">
    <text evidence="1">The sequence shown here is derived from an EMBL/GenBank/DDBJ whole genome shotgun (WGS) entry which is preliminary data.</text>
</comment>
<sequence>MFFLVTSLIALRYKQCRLKCKKWAKCYRKNVISIRNNAIFGQLALNYSDKVFFLKESSFNFGYHCSSTVNTISPIKPMTMRCKHLQFLILMTLGLTFAVQEARAQDPQFSQFYAAPLYLNPGFTGNTQMTRFGLNYRNQWPSLPGSFVTYSAYVDHYIDDYNSGIGLIALGDRIGLGSVSSNMIGLNYAYQLPISKKLTFRPGAQISYTSQNANYSNLIFGSQIDPDTGEVLPPGQGIDPGLEGVNQGFMDLGLGGVLYSKELWIGVSAYHLLQPNLSNIEGSEDQLPMKFSVHGGYKFLVQKKAGRGYSAREFAIIPTFQYKLQGQFDQLDVGLYGQFDPLVVGLWYRGIPVQTTGDHNNSDSMVALVGFEWNGFNFGYSYDFTISGLGGRSGGAHEVSVTYTIFLGDHRKPAKHIRQIPCPSF</sequence>
<evidence type="ECO:0000313" key="2">
    <source>
        <dbReference type="Proteomes" id="UP001310022"/>
    </source>
</evidence>
<reference evidence="1 2" key="1">
    <citation type="submission" date="2021-12" db="EMBL/GenBank/DDBJ databases">
        <title>Genome sequencing of bacteria with rrn-lacking chromosome and rrn-plasmid.</title>
        <authorList>
            <person name="Anda M."/>
            <person name="Iwasaki W."/>
        </authorList>
    </citation>
    <scope>NUCLEOTIDE SEQUENCE [LARGE SCALE GENOMIC DNA]</scope>
    <source>
        <strain evidence="1 2">NBRC 15940</strain>
    </source>
</reference>
<protein>
    <recommendedName>
        <fullName evidence="3">Type IX secretion system membrane protein PorP/SprF</fullName>
    </recommendedName>
</protein>
<proteinExistence type="predicted"/>